<evidence type="ECO:0000313" key="2">
    <source>
        <dbReference type="EMBL" id="EFQ35361.1"/>
    </source>
</evidence>
<dbReference type="AlphaFoldDB" id="E3QWX3"/>
<evidence type="ECO:0000256" key="1">
    <source>
        <dbReference type="SAM" id="SignalP"/>
    </source>
</evidence>
<accession>E3QWX3</accession>
<keyword evidence="3" id="KW-1185">Reference proteome</keyword>
<keyword evidence="1" id="KW-0732">Signal</keyword>
<sequence>MQSKIFNAAVAALSLPAVQCAVAPRQISITPGLIVLPGITIDPNTLGPQLSVFQTLDLVREDVGKTINLVNQITNTTAGTLLGTVSVATTVVGQVTNNVGTILDKVTQLTNLITPTLPAPTTPAPPNLPDIGGTAETLVRTVQELTRAVTAQLDALRNQAVGLAAATLLPLVATLQVTLQTALNLVGVASGLALSLAASAVSNVQTVVDRVLNAKAKLTGVLVIGIQPDISF</sequence>
<dbReference type="Proteomes" id="UP000008782">
    <property type="component" value="Unassembled WGS sequence"/>
</dbReference>
<feature type="chain" id="PRO_5003181033" description="UVI-1 protein" evidence="1">
    <location>
        <begin position="21"/>
        <end position="232"/>
    </location>
</feature>
<evidence type="ECO:0008006" key="4">
    <source>
        <dbReference type="Google" id="ProtNLM"/>
    </source>
</evidence>
<gene>
    <name evidence="2" type="ORF">GLRG_10505</name>
</gene>
<organism evidence="3">
    <name type="scientific">Colletotrichum graminicola (strain M1.001 / M2 / FGSC 10212)</name>
    <name type="common">Maize anthracnose fungus</name>
    <name type="synonym">Glomerella graminicola</name>
    <dbReference type="NCBI Taxonomy" id="645133"/>
    <lineage>
        <taxon>Eukaryota</taxon>
        <taxon>Fungi</taxon>
        <taxon>Dikarya</taxon>
        <taxon>Ascomycota</taxon>
        <taxon>Pezizomycotina</taxon>
        <taxon>Sordariomycetes</taxon>
        <taxon>Hypocreomycetidae</taxon>
        <taxon>Glomerellales</taxon>
        <taxon>Glomerellaceae</taxon>
        <taxon>Colletotrichum</taxon>
        <taxon>Colletotrichum graminicola species complex</taxon>
    </lineage>
</organism>
<feature type="signal peptide" evidence="1">
    <location>
        <begin position="1"/>
        <end position="20"/>
    </location>
</feature>
<dbReference type="STRING" id="645133.E3QWX3"/>
<proteinExistence type="predicted"/>
<reference evidence="3" key="1">
    <citation type="journal article" date="2012" name="Nat. Genet.">
        <title>Lifestyle transitions in plant pathogenic Colletotrichum fungi deciphered by genome and transcriptome analyses.</title>
        <authorList>
            <person name="O'Connell R.J."/>
            <person name="Thon M.R."/>
            <person name="Hacquard S."/>
            <person name="Amyotte S.G."/>
            <person name="Kleemann J."/>
            <person name="Torres M.F."/>
            <person name="Damm U."/>
            <person name="Buiate E.A."/>
            <person name="Epstein L."/>
            <person name="Alkan N."/>
            <person name="Altmueller J."/>
            <person name="Alvarado-Balderrama L."/>
            <person name="Bauser C.A."/>
            <person name="Becker C."/>
            <person name="Birren B.W."/>
            <person name="Chen Z."/>
            <person name="Choi J."/>
            <person name="Crouch J.A."/>
            <person name="Duvick J.P."/>
            <person name="Farman M.A."/>
            <person name="Gan P."/>
            <person name="Heiman D."/>
            <person name="Henrissat B."/>
            <person name="Howard R.J."/>
            <person name="Kabbage M."/>
            <person name="Koch C."/>
            <person name="Kracher B."/>
            <person name="Kubo Y."/>
            <person name="Law A.D."/>
            <person name="Lebrun M.-H."/>
            <person name="Lee Y.-H."/>
            <person name="Miyara I."/>
            <person name="Moore N."/>
            <person name="Neumann U."/>
            <person name="Nordstroem K."/>
            <person name="Panaccione D.G."/>
            <person name="Panstruga R."/>
            <person name="Place M."/>
            <person name="Proctor R.H."/>
            <person name="Prusky D."/>
            <person name="Rech G."/>
            <person name="Reinhardt R."/>
            <person name="Rollins J.A."/>
            <person name="Rounsley S."/>
            <person name="Schardl C.L."/>
            <person name="Schwartz D.C."/>
            <person name="Shenoy N."/>
            <person name="Shirasu K."/>
            <person name="Sikhakolli U.R."/>
            <person name="Stueber K."/>
            <person name="Sukno S.A."/>
            <person name="Sweigard J.A."/>
            <person name="Takano Y."/>
            <person name="Takahara H."/>
            <person name="Trail F."/>
            <person name="van der Does H.C."/>
            <person name="Voll L.M."/>
            <person name="Will I."/>
            <person name="Young S."/>
            <person name="Zeng Q."/>
            <person name="Zhang J."/>
            <person name="Zhou S."/>
            <person name="Dickman M.B."/>
            <person name="Schulze-Lefert P."/>
            <person name="Ver Loren van Themaat E."/>
            <person name="Ma L.-J."/>
            <person name="Vaillancourt L.J."/>
        </authorList>
    </citation>
    <scope>NUCLEOTIDE SEQUENCE [LARGE SCALE GENOMIC DNA]</scope>
    <source>
        <strain evidence="3">M1.001 / M2 / FGSC 10212</strain>
    </source>
</reference>
<dbReference type="RefSeq" id="XP_008099381.1">
    <property type="nucleotide sequence ID" value="XM_008101190.1"/>
</dbReference>
<dbReference type="EMBL" id="GG697392">
    <property type="protein sequence ID" value="EFQ35361.1"/>
    <property type="molecule type" value="Genomic_DNA"/>
</dbReference>
<dbReference type="eggNOG" id="ENOG502T4TJ">
    <property type="taxonomic scope" value="Eukaryota"/>
</dbReference>
<name>E3QWX3_COLGM</name>
<evidence type="ECO:0000313" key="3">
    <source>
        <dbReference type="Proteomes" id="UP000008782"/>
    </source>
</evidence>
<dbReference type="OrthoDB" id="4851554at2759"/>
<dbReference type="VEuPathDB" id="FungiDB:GLRG_10505"/>
<dbReference type="GeneID" id="24415870"/>
<dbReference type="HOGENOM" id="CLU_070105_0_0_1"/>
<protein>
    <recommendedName>
        <fullName evidence="4">UVI-1 protein</fullName>
    </recommendedName>
</protein>